<feature type="region of interest" description="Disordered" evidence="13">
    <location>
        <begin position="643"/>
        <end position="703"/>
    </location>
</feature>
<protein>
    <recommendedName>
        <fullName evidence="4">RING-type E3 ubiquitin transferase</fullName>
        <ecNumber evidence="4">2.3.2.27</ecNumber>
    </recommendedName>
</protein>
<feature type="compositionally biased region" description="Polar residues" evidence="13">
    <location>
        <begin position="783"/>
        <end position="804"/>
    </location>
</feature>
<accession>A0A9W7Y2J8</accession>
<evidence type="ECO:0000313" key="16">
    <source>
        <dbReference type="Proteomes" id="UP001149813"/>
    </source>
</evidence>
<comment type="similarity">
    <text evidence="11">Belongs to the ZNF598/HEL2 family.</text>
</comment>
<evidence type="ECO:0000256" key="5">
    <source>
        <dbReference type="ARBA" id="ARBA00022490"/>
    </source>
</evidence>
<dbReference type="PANTHER" id="PTHR22938">
    <property type="entry name" value="ZINC FINGER PROTEIN 598"/>
    <property type="match status" value="1"/>
</dbReference>
<feature type="compositionally biased region" description="Polar residues" evidence="13">
    <location>
        <begin position="411"/>
        <end position="420"/>
    </location>
</feature>
<dbReference type="InterPro" id="IPR044288">
    <property type="entry name" value="ZNF598/HEL2"/>
</dbReference>
<organism evidence="15 16">
    <name type="scientific">Coemansia erecta</name>
    <dbReference type="NCBI Taxonomy" id="147472"/>
    <lineage>
        <taxon>Eukaryota</taxon>
        <taxon>Fungi</taxon>
        <taxon>Fungi incertae sedis</taxon>
        <taxon>Zoopagomycota</taxon>
        <taxon>Kickxellomycotina</taxon>
        <taxon>Kickxellomycetes</taxon>
        <taxon>Kickxellales</taxon>
        <taxon>Kickxellaceae</taxon>
        <taxon>Coemansia</taxon>
    </lineage>
</organism>
<dbReference type="InterPro" id="IPR013087">
    <property type="entry name" value="Znf_C2H2_type"/>
</dbReference>
<dbReference type="GO" id="GO:0005737">
    <property type="term" value="C:cytoplasm"/>
    <property type="evidence" value="ECO:0007669"/>
    <property type="project" value="UniProtKB-SubCell"/>
</dbReference>
<dbReference type="InterPro" id="IPR041888">
    <property type="entry name" value="RING-HC_ZNF598/HEL2"/>
</dbReference>
<dbReference type="GO" id="GO:0072344">
    <property type="term" value="P:rescue of stalled ribosome"/>
    <property type="evidence" value="ECO:0007669"/>
    <property type="project" value="InterPro"/>
</dbReference>
<evidence type="ECO:0000256" key="13">
    <source>
        <dbReference type="SAM" id="MobiDB-lite"/>
    </source>
</evidence>
<gene>
    <name evidence="15" type="ORF">LPJ53_002286</name>
</gene>
<feature type="compositionally biased region" description="Polar residues" evidence="13">
    <location>
        <begin position="739"/>
        <end position="763"/>
    </location>
</feature>
<comment type="pathway">
    <text evidence="3">Protein modification; protein ubiquitination.</text>
</comment>
<evidence type="ECO:0000256" key="12">
    <source>
        <dbReference type="PROSITE-ProRule" id="PRU00175"/>
    </source>
</evidence>
<dbReference type="SMART" id="SM00355">
    <property type="entry name" value="ZnF_C2H2"/>
    <property type="match status" value="4"/>
</dbReference>
<keyword evidence="6" id="KW-0597">Phosphoprotein</keyword>
<evidence type="ECO:0000313" key="15">
    <source>
        <dbReference type="EMBL" id="KAJ1723382.1"/>
    </source>
</evidence>
<keyword evidence="9 12" id="KW-0863">Zinc-finger</keyword>
<keyword evidence="16" id="KW-1185">Reference proteome</keyword>
<feature type="region of interest" description="Disordered" evidence="13">
    <location>
        <begin position="1"/>
        <end position="104"/>
    </location>
</feature>
<dbReference type="OrthoDB" id="3838338at2759"/>
<feature type="compositionally biased region" description="Low complexity" evidence="13">
    <location>
        <begin position="692"/>
        <end position="703"/>
    </location>
</feature>
<feature type="compositionally biased region" description="Polar residues" evidence="13">
    <location>
        <begin position="442"/>
        <end position="452"/>
    </location>
</feature>
<feature type="compositionally biased region" description="Polar residues" evidence="13">
    <location>
        <begin position="672"/>
        <end position="691"/>
    </location>
</feature>
<dbReference type="GO" id="GO:0043022">
    <property type="term" value="F:ribosome binding"/>
    <property type="evidence" value="ECO:0007669"/>
    <property type="project" value="TreeGrafter"/>
</dbReference>
<dbReference type="PROSITE" id="PS50089">
    <property type="entry name" value="ZF_RING_2"/>
    <property type="match status" value="1"/>
</dbReference>
<name>A0A9W7Y2J8_9FUNG</name>
<keyword evidence="10" id="KW-0862">Zinc</keyword>
<feature type="compositionally biased region" description="Low complexity" evidence="13">
    <location>
        <begin position="62"/>
        <end position="74"/>
    </location>
</feature>
<feature type="compositionally biased region" description="Polar residues" evidence="13">
    <location>
        <begin position="646"/>
        <end position="657"/>
    </location>
</feature>
<dbReference type="Pfam" id="PF23202">
    <property type="entry name" value="PAH_ZNF598"/>
    <property type="match status" value="1"/>
</dbReference>
<evidence type="ECO:0000256" key="4">
    <source>
        <dbReference type="ARBA" id="ARBA00012483"/>
    </source>
</evidence>
<dbReference type="EC" id="2.3.2.27" evidence="4"/>
<feature type="compositionally biased region" description="Low complexity" evidence="13">
    <location>
        <begin position="659"/>
        <end position="671"/>
    </location>
</feature>
<sequence length="824" mass="89424">MSAPGSQPDITPPTRNADSGARESSGPSSRGRAHPGRGRNTRPAHAHPVHNNKAGGGGSRGRSGSNSNTASTTRSKGKTPFRPKTQDMVSADANDNDNNESDSDDKDVCFICADRVDYFAVGECDHRTCYRCNLRLRALFKSKACPYCKTELETIIYTTDGEAPFSDLSKRPLEHRDQDLNIMFDSEEAYNATKHMLQLNCPYRKCHYVDKDGWSGLKEHVRKEHSMGFCELCLKDKMSFAHEHRLYTKNQLKTHYSRGDGTGFTGHPDCQFCRISFYDNDQLYDHCRKKHEQCFICVRNGVDKQVYYANYNRLEDHFNRAHYTCRDPSCLEKKFIVFDNDIDLRSHELEEHSGSFASQKARRDAKQINVNFHYSHQRAPDVGTSGGGSSHESRGNRNKAKARQGADRSSPVPSTMTVNEPDTAGVSIAGRQRPTGFGRISDTGSASQSDAGSYNRVAAAQPPSEPGTPEPESNTLWPTLGSEPEASLGPVRDRAPADFGRLSAPSADRAGDAPLAAVSKETMASHQELLQRVSAYLSHREQPVSRFRQLTTKYKNDHVSADDYVQNCWLLFLTVPGKNAKEMIQKTMKSVSDLLPEGSQRNNLLKALSEHRIKQQQFPALTPLTSSTKSGDGSSARVLVIKQGSGKAQATSRSGWNVSAPSQSPSSAMSQRPGSYSTSNDVKRVSSSTGISSSAFPALGSSSSTSSLSTLASRLQIGASGVSGSGHNSYSSKTTMSGSFAAGGSSQRSNAGGLATSVSSGSSAFPDLPPASVPKRKVAPLNPNATSAWSAQDQTSSSNSQQAPSGRRQQRPNGKGKQVLFHVG</sequence>
<dbReference type="GO" id="GO:0008270">
    <property type="term" value="F:zinc ion binding"/>
    <property type="evidence" value="ECO:0007669"/>
    <property type="project" value="UniProtKB-KW"/>
</dbReference>
<evidence type="ECO:0000256" key="8">
    <source>
        <dbReference type="ARBA" id="ARBA00022723"/>
    </source>
</evidence>
<reference evidence="15" key="1">
    <citation type="submission" date="2022-07" db="EMBL/GenBank/DDBJ databases">
        <title>Phylogenomic reconstructions and comparative analyses of Kickxellomycotina fungi.</title>
        <authorList>
            <person name="Reynolds N.K."/>
            <person name="Stajich J.E."/>
            <person name="Barry K."/>
            <person name="Grigoriev I.V."/>
            <person name="Crous P."/>
            <person name="Smith M.E."/>
        </authorList>
    </citation>
    <scope>NUCLEOTIDE SEQUENCE</scope>
    <source>
        <strain evidence="15">NBRC 32514</strain>
    </source>
</reference>
<dbReference type="InterPro" id="IPR057634">
    <property type="entry name" value="PAH_ZNF598/HEL2"/>
</dbReference>
<dbReference type="Pfam" id="PF25447">
    <property type="entry name" value="RING_ZNF598"/>
    <property type="match status" value="1"/>
</dbReference>
<dbReference type="AlphaFoldDB" id="A0A9W7Y2J8"/>
<comment type="subcellular location">
    <subcellularLocation>
        <location evidence="2">Cytoplasm</location>
    </subcellularLocation>
</comment>
<proteinExistence type="inferred from homology"/>
<dbReference type="CDD" id="cd16615">
    <property type="entry name" value="RING-HC_ZNF598"/>
    <property type="match status" value="1"/>
</dbReference>
<dbReference type="GO" id="GO:0061630">
    <property type="term" value="F:ubiquitin protein ligase activity"/>
    <property type="evidence" value="ECO:0007669"/>
    <property type="project" value="UniProtKB-EC"/>
</dbReference>
<evidence type="ECO:0000256" key="2">
    <source>
        <dbReference type="ARBA" id="ARBA00004496"/>
    </source>
</evidence>
<feature type="region of interest" description="Disordered" evidence="13">
    <location>
        <begin position="739"/>
        <end position="824"/>
    </location>
</feature>
<dbReference type="InterPro" id="IPR001841">
    <property type="entry name" value="Znf_RING"/>
</dbReference>
<dbReference type="EMBL" id="JANBOJ010000069">
    <property type="protein sequence ID" value="KAJ1723382.1"/>
    <property type="molecule type" value="Genomic_DNA"/>
</dbReference>
<feature type="region of interest" description="Disordered" evidence="13">
    <location>
        <begin position="374"/>
        <end position="511"/>
    </location>
</feature>
<dbReference type="SUPFAM" id="SSF57850">
    <property type="entry name" value="RING/U-box"/>
    <property type="match status" value="1"/>
</dbReference>
<feature type="domain" description="RING-type" evidence="14">
    <location>
        <begin position="109"/>
        <end position="149"/>
    </location>
</feature>
<evidence type="ECO:0000256" key="11">
    <source>
        <dbReference type="ARBA" id="ARBA00035113"/>
    </source>
</evidence>
<evidence type="ECO:0000256" key="9">
    <source>
        <dbReference type="ARBA" id="ARBA00022771"/>
    </source>
</evidence>
<evidence type="ECO:0000256" key="6">
    <source>
        <dbReference type="ARBA" id="ARBA00022553"/>
    </source>
</evidence>
<dbReference type="Proteomes" id="UP001149813">
    <property type="component" value="Unassembled WGS sequence"/>
</dbReference>
<dbReference type="PROSITE" id="PS00028">
    <property type="entry name" value="ZINC_FINGER_C2H2_1"/>
    <property type="match status" value="1"/>
</dbReference>
<keyword evidence="8" id="KW-0479">Metal-binding</keyword>
<comment type="caution">
    <text evidence="15">The sequence shown here is derived from an EMBL/GenBank/DDBJ whole genome shotgun (WGS) entry which is preliminary data.</text>
</comment>
<feature type="compositionally biased region" description="Basic residues" evidence="13">
    <location>
        <begin position="31"/>
        <end position="50"/>
    </location>
</feature>
<dbReference type="InterPro" id="IPR013083">
    <property type="entry name" value="Znf_RING/FYVE/PHD"/>
</dbReference>
<evidence type="ECO:0000256" key="10">
    <source>
        <dbReference type="ARBA" id="ARBA00022833"/>
    </source>
</evidence>
<keyword evidence="5" id="KW-0963">Cytoplasm</keyword>
<dbReference type="PANTHER" id="PTHR22938:SF0">
    <property type="entry name" value="E3 UBIQUITIN-PROTEIN LIGASE ZNF598"/>
    <property type="match status" value="1"/>
</dbReference>
<evidence type="ECO:0000256" key="7">
    <source>
        <dbReference type="ARBA" id="ARBA00022679"/>
    </source>
</evidence>
<dbReference type="InterPro" id="IPR056437">
    <property type="entry name" value="Znf-C2H2_ZNF598/HEL2"/>
</dbReference>
<keyword evidence="7" id="KW-0808">Transferase</keyword>
<feature type="compositionally biased region" description="Acidic residues" evidence="13">
    <location>
        <begin position="94"/>
        <end position="104"/>
    </location>
</feature>
<evidence type="ECO:0000259" key="14">
    <source>
        <dbReference type="PROSITE" id="PS50089"/>
    </source>
</evidence>
<feature type="compositionally biased region" description="Polar residues" evidence="13">
    <location>
        <begin position="1"/>
        <end position="17"/>
    </location>
</feature>
<dbReference type="GO" id="GO:0016567">
    <property type="term" value="P:protein ubiquitination"/>
    <property type="evidence" value="ECO:0007669"/>
    <property type="project" value="TreeGrafter"/>
</dbReference>
<dbReference type="Gene3D" id="3.30.40.10">
    <property type="entry name" value="Zinc/RING finger domain, C3HC4 (zinc finger)"/>
    <property type="match status" value="1"/>
</dbReference>
<dbReference type="Pfam" id="PF23230">
    <property type="entry name" value="zf-C2H2_13"/>
    <property type="match status" value="1"/>
</dbReference>
<comment type="catalytic activity">
    <reaction evidence="1">
        <text>S-ubiquitinyl-[E2 ubiquitin-conjugating enzyme]-L-cysteine + [acceptor protein]-L-lysine = [E2 ubiquitin-conjugating enzyme]-L-cysteine + N(6)-ubiquitinyl-[acceptor protein]-L-lysine.</text>
        <dbReference type="EC" id="2.3.2.27"/>
    </reaction>
</comment>
<evidence type="ECO:0000256" key="3">
    <source>
        <dbReference type="ARBA" id="ARBA00004906"/>
    </source>
</evidence>
<evidence type="ECO:0000256" key="1">
    <source>
        <dbReference type="ARBA" id="ARBA00000900"/>
    </source>
</evidence>